<comment type="caution">
    <text evidence="2">The sequence shown here is derived from an EMBL/GenBank/DDBJ whole genome shotgun (WGS) entry which is preliminary data.</text>
</comment>
<evidence type="ECO:0000313" key="3">
    <source>
        <dbReference type="Proteomes" id="UP001482620"/>
    </source>
</evidence>
<keyword evidence="1" id="KW-1133">Transmembrane helix</keyword>
<accession>A0ABV0TKP6</accession>
<organism evidence="2 3">
    <name type="scientific">Ilyodon furcidens</name>
    <name type="common">goldbreast splitfin</name>
    <dbReference type="NCBI Taxonomy" id="33524"/>
    <lineage>
        <taxon>Eukaryota</taxon>
        <taxon>Metazoa</taxon>
        <taxon>Chordata</taxon>
        <taxon>Craniata</taxon>
        <taxon>Vertebrata</taxon>
        <taxon>Euteleostomi</taxon>
        <taxon>Actinopterygii</taxon>
        <taxon>Neopterygii</taxon>
        <taxon>Teleostei</taxon>
        <taxon>Neoteleostei</taxon>
        <taxon>Acanthomorphata</taxon>
        <taxon>Ovalentaria</taxon>
        <taxon>Atherinomorphae</taxon>
        <taxon>Cyprinodontiformes</taxon>
        <taxon>Goodeidae</taxon>
        <taxon>Ilyodon</taxon>
    </lineage>
</organism>
<evidence type="ECO:0000313" key="2">
    <source>
        <dbReference type="EMBL" id="MEQ2232072.1"/>
    </source>
</evidence>
<dbReference type="Proteomes" id="UP001482620">
    <property type="component" value="Unassembled WGS sequence"/>
</dbReference>
<evidence type="ECO:0000256" key="1">
    <source>
        <dbReference type="SAM" id="Phobius"/>
    </source>
</evidence>
<feature type="transmembrane region" description="Helical" evidence="1">
    <location>
        <begin position="46"/>
        <end position="67"/>
    </location>
</feature>
<dbReference type="EMBL" id="JAHRIQ010035225">
    <property type="protein sequence ID" value="MEQ2232072.1"/>
    <property type="molecule type" value="Genomic_DNA"/>
</dbReference>
<reference evidence="2 3" key="1">
    <citation type="submission" date="2021-06" db="EMBL/GenBank/DDBJ databases">
        <authorList>
            <person name="Palmer J.M."/>
        </authorList>
    </citation>
    <scope>NUCLEOTIDE SEQUENCE [LARGE SCALE GENOMIC DNA]</scope>
    <source>
        <strain evidence="3">if_2019</strain>
        <tissue evidence="2">Muscle</tissue>
    </source>
</reference>
<proteinExistence type="predicted"/>
<protein>
    <submittedName>
        <fullName evidence="2">Uncharacterized protein</fullName>
    </submittedName>
</protein>
<keyword evidence="1" id="KW-0472">Membrane</keyword>
<keyword evidence="1" id="KW-0812">Transmembrane</keyword>
<sequence length="117" mass="13715">MHKIFTNNLKTALNLLIFCFFLIFFAFFFLFFFFFCVANPQSTALFFFHSHLLFVPLSFTAFFHMFYQVSISLRSSFHPHINPSFLPLSHQNTIQGAGRMRPSDNTLTLSSDDFVTY</sequence>
<feature type="transmembrane region" description="Helical" evidence="1">
    <location>
        <begin position="12"/>
        <end position="34"/>
    </location>
</feature>
<keyword evidence="3" id="KW-1185">Reference proteome</keyword>
<name>A0ABV0TKP6_9TELE</name>
<gene>
    <name evidence="2" type="ORF">ILYODFUR_007335</name>
</gene>